<sequence>MIPSFPPPSPIDFRTKTRAYAGVRLSLLFECTLLTSLLTLLMLLLPVHAHVTQTATANRGERGIWTVGDYAIGDATIGKTTTDKSRFRSLQTQTYIVHDPGTWIHHPDSLAHYQSIGM</sequence>
<name>A0A8H6HFT8_9AGAR</name>
<evidence type="ECO:0000313" key="2">
    <source>
        <dbReference type="Proteomes" id="UP000521943"/>
    </source>
</evidence>
<evidence type="ECO:0000313" key="1">
    <source>
        <dbReference type="EMBL" id="KAF6746039.1"/>
    </source>
</evidence>
<accession>A0A8H6HFT8</accession>
<proteinExistence type="predicted"/>
<dbReference type="EMBL" id="JACGCI010000096">
    <property type="protein sequence ID" value="KAF6746039.1"/>
    <property type="molecule type" value="Genomic_DNA"/>
</dbReference>
<keyword evidence="2" id="KW-1185">Reference proteome</keyword>
<comment type="caution">
    <text evidence="1">The sequence shown here is derived from an EMBL/GenBank/DDBJ whole genome shotgun (WGS) entry which is preliminary data.</text>
</comment>
<gene>
    <name evidence="1" type="ORF">DFP72DRAFT_1050903</name>
</gene>
<dbReference type="Proteomes" id="UP000521943">
    <property type="component" value="Unassembled WGS sequence"/>
</dbReference>
<dbReference type="AlphaFoldDB" id="A0A8H6HFT8"/>
<organism evidence="1 2">
    <name type="scientific">Ephemerocybe angulata</name>
    <dbReference type="NCBI Taxonomy" id="980116"/>
    <lineage>
        <taxon>Eukaryota</taxon>
        <taxon>Fungi</taxon>
        <taxon>Dikarya</taxon>
        <taxon>Basidiomycota</taxon>
        <taxon>Agaricomycotina</taxon>
        <taxon>Agaricomycetes</taxon>
        <taxon>Agaricomycetidae</taxon>
        <taxon>Agaricales</taxon>
        <taxon>Agaricineae</taxon>
        <taxon>Psathyrellaceae</taxon>
        <taxon>Ephemerocybe</taxon>
    </lineage>
</organism>
<reference evidence="1 2" key="1">
    <citation type="submission" date="2020-07" db="EMBL/GenBank/DDBJ databases">
        <title>Comparative genomics of pyrophilous fungi reveals a link between fire events and developmental genes.</title>
        <authorList>
            <consortium name="DOE Joint Genome Institute"/>
            <person name="Steindorff A.S."/>
            <person name="Carver A."/>
            <person name="Calhoun S."/>
            <person name="Stillman K."/>
            <person name="Liu H."/>
            <person name="Lipzen A."/>
            <person name="Pangilinan J."/>
            <person name="Labutti K."/>
            <person name="Bruns T.D."/>
            <person name="Grigoriev I.V."/>
        </authorList>
    </citation>
    <scope>NUCLEOTIDE SEQUENCE [LARGE SCALE GENOMIC DNA]</scope>
    <source>
        <strain evidence="1 2">CBS 144469</strain>
    </source>
</reference>
<protein>
    <submittedName>
        <fullName evidence="1">Uncharacterized protein</fullName>
    </submittedName>
</protein>